<evidence type="ECO:0000313" key="1">
    <source>
        <dbReference type="EMBL" id="KAH7929108.1"/>
    </source>
</evidence>
<organism evidence="1 2">
    <name type="scientific">Leucogyrophana mollusca</name>
    <dbReference type="NCBI Taxonomy" id="85980"/>
    <lineage>
        <taxon>Eukaryota</taxon>
        <taxon>Fungi</taxon>
        <taxon>Dikarya</taxon>
        <taxon>Basidiomycota</taxon>
        <taxon>Agaricomycotina</taxon>
        <taxon>Agaricomycetes</taxon>
        <taxon>Agaricomycetidae</taxon>
        <taxon>Boletales</taxon>
        <taxon>Boletales incertae sedis</taxon>
        <taxon>Leucogyrophana</taxon>
    </lineage>
</organism>
<dbReference type="EMBL" id="MU266345">
    <property type="protein sequence ID" value="KAH7929108.1"/>
    <property type="molecule type" value="Genomic_DNA"/>
</dbReference>
<sequence>MVGELEICSAINPLDVVQLYISLDILSCGRGFVQALASVGVRRIARHSLDAPSTEQRTFWSPTLGLFVNWIDNEPDPESARAYHAGKSNEAFYDDFRTQERVRVLVTSSNIITRKASRRQWTYRLSMSALKANTGKRAEAKNDSGPSPPKATKSPKAPLDKQYHDIDAPKVPKTLEARDVATPRNSETKKPTGKSEEKTDAPMPTPKAKKAPKIAIPTSETGDADVSPGAPKMKAAQPNQTKDDHDSPASKSTKPVKGKNGKASTPKVPKAPSVKETKSGGDSSPSKAEKLSKVPEDKTNGGTPPKAEELSKAERKKPSGPSSSKAAKPSKPLDGDNPSGVSLPDLKVSPPSEGDNCAVTIPSKTPPESAPDKLTDDQESSKALQVYNGPEITPHPKAPETKNHAGTALVVAIEVLDTTRKLAPHSAVQALLSVCHGILVLVQGAIKNQDDFVDVAQQCHDIGVMVWRRTSKLSGGNIDPDVAEVLRAFTRAVGNVKNSIDAAIKENEGRIFPVRMFFASVDHKKIAAWKHDLERRRQDFIIELSLLALMKRNQIITVIKPTAKAVQNRKMITNGKEAGNPGSPATAKGSPCPEGKGKGKGKDKATGMKYPSGNEGKPSRVQPSDSKKGQPSGSNESAHKGKHRPSDTPPPPLQAASTSKGWARKVK</sequence>
<proteinExistence type="predicted"/>
<gene>
    <name evidence="1" type="ORF">BV22DRAFT_155255</name>
</gene>
<protein>
    <submittedName>
        <fullName evidence="1">Uncharacterized protein</fullName>
    </submittedName>
</protein>
<comment type="caution">
    <text evidence="1">The sequence shown here is derived from an EMBL/GenBank/DDBJ whole genome shotgun (WGS) entry which is preliminary data.</text>
</comment>
<dbReference type="Proteomes" id="UP000790709">
    <property type="component" value="Unassembled WGS sequence"/>
</dbReference>
<accession>A0ACB8BWW3</accession>
<reference evidence="1" key="1">
    <citation type="journal article" date="2021" name="New Phytol.">
        <title>Evolutionary innovations through gain and loss of genes in the ectomycorrhizal Boletales.</title>
        <authorList>
            <person name="Wu G."/>
            <person name="Miyauchi S."/>
            <person name="Morin E."/>
            <person name="Kuo A."/>
            <person name="Drula E."/>
            <person name="Varga T."/>
            <person name="Kohler A."/>
            <person name="Feng B."/>
            <person name="Cao Y."/>
            <person name="Lipzen A."/>
            <person name="Daum C."/>
            <person name="Hundley H."/>
            <person name="Pangilinan J."/>
            <person name="Johnson J."/>
            <person name="Barry K."/>
            <person name="LaButti K."/>
            <person name="Ng V."/>
            <person name="Ahrendt S."/>
            <person name="Min B."/>
            <person name="Choi I.G."/>
            <person name="Park H."/>
            <person name="Plett J.M."/>
            <person name="Magnuson J."/>
            <person name="Spatafora J.W."/>
            <person name="Nagy L.G."/>
            <person name="Henrissat B."/>
            <person name="Grigoriev I.V."/>
            <person name="Yang Z.L."/>
            <person name="Xu J."/>
            <person name="Martin F.M."/>
        </authorList>
    </citation>
    <scope>NUCLEOTIDE SEQUENCE</scope>
    <source>
        <strain evidence="1">KUC20120723A-06</strain>
    </source>
</reference>
<evidence type="ECO:0000313" key="2">
    <source>
        <dbReference type="Proteomes" id="UP000790709"/>
    </source>
</evidence>
<keyword evidence="2" id="KW-1185">Reference proteome</keyword>
<name>A0ACB8BWW3_9AGAM</name>